<feature type="transmembrane region" description="Helical" evidence="5">
    <location>
        <begin position="412"/>
        <end position="431"/>
    </location>
</feature>
<feature type="transmembrane region" description="Helical" evidence="5">
    <location>
        <begin position="65"/>
        <end position="84"/>
    </location>
</feature>
<evidence type="ECO:0000259" key="6">
    <source>
        <dbReference type="PROSITE" id="PS50850"/>
    </source>
</evidence>
<accession>A0A3N3DUA4</accession>
<dbReference type="InterPro" id="IPR036259">
    <property type="entry name" value="MFS_trans_sf"/>
</dbReference>
<dbReference type="PANTHER" id="PTHR43826">
    <property type="entry name" value="GLUCOSE-6-PHOSPHATE EXCHANGER SLC37A4"/>
    <property type="match status" value="1"/>
</dbReference>
<keyword evidence="2 5" id="KW-0812">Transmembrane</keyword>
<reference evidence="7 8" key="1">
    <citation type="submission" date="2018-11" db="EMBL/GenBank/DDBJ databases">
        <title>Vibrio ponticus strain CAIM 1751 pathogenic for the snapper Lutjanus guttatus.</title>
        <authorList>
            <person name="Soto-Rodriguez S."/>
            <person name="Lozano-Olvera R."/>
            <person name="Gomez-Gil B."/>
        </authorList>
    </citation>
    <scope>NUCLEOTIDE SEQUENCE [LARGE SCALE GENOMIC DNA]</scope>
    <source>
        <strain evidence="7 8">CAIM 1751</strain>
    </source>
</reference>
<feature type="transmembrane region" description="Helical" evidence="5">
    <location>
        <begin position="344"/>
        <end position="365"/>
    </location>
</feature>
<dbReference type="PANTHER" id="PTHR43826:SF3">
    <property type="entry name" value="GLUCOSE-6-PHOSPHATE EXCHANGER SLC37A4"/>
    <property type="match status" value="1"/>
</dbReference>
<evidence type="ECO:0000313" key="8">
    <source>
        <dbReference type="Proteomes" id="UP000278792"/>
    </source>
</evidence>
<feature type="transmembrane region" description="Helical" evidence="5">
    <location>
        <begin position="321"/>
        <end position="338"/>
    </location>
</feature>
<dbReference type="GO" id="GO:0005886">
    <property type="term" value="C:plasma membrane"/>
    <property type="evidence" value="ECO:0007669"/>
    <property type="project" value="TreeGrafter"/>
</dbReference>
<evidence type="ECO:0000256" key="2">
    <source>
        <dbReference type="ARBA" id="ARBA00022692"/>
    </source>
</evidence>
<evidence type="ECO:0000313" key="7">
    <source>
        <dbReference type="EMBL" id="ROV57966.1"/>
    </source>
</evidence>
<feature type="transmembrane region" description="Helical" evidence="5">
    <location>
        <begin position="289"/>
        <end position="309"/>
    </location>
</feature>
<dbReference type="PIRSF" id="PIRSF002808">
    <property type="entry name" value="Hexose_phosphate_transp"/>
    <property type="match status" value="1"/>
</dbReference>
<dbReference type="CDD" id="cd17488">
    <property type="entry name" value="MFS_UhpC"/>
    <property type="match status" value="1"/>
</dbReference>
<dbReference type="GO" id="GO:0035435">
    <property type="term" value="P:phosphate ion transmembrane transport"/>
    <property type="evidence" value="ECO:0007669"/>
    <property type="project" value="TreeGrafter"/>
</dbReference>
<sequence>MLSCQGEELVLTANKNLNQIDETYRYWRLHLMMVMYVGYGVFYFTRKSLNFAMPSMITDLGLDTADIGILGTLFYITYGVSKFLSGMVSDQTKPAYFMGLGLIFTGVINIAFGLSSSLFVFAVLWTLNALFQGWGWPPCAKLLTSWYSRSERGFWWSIWNTCHNLSGAIIPISIGFAAVTWGWRFGFILAGSLAVLVGIVLCFRLRDKPSSMGLPTVGEWRDDQLEKVHEAEGKGLPFWQVVKTYVLGNKYIWLLCSSYLLVYVVRIAINDWGNLYLTQRHQYQLFSANGVVAMFEVGGLLGSLFGGWGSDKFFHGNRAPMILLFALGIFVSVAALWLTPLDNFIILSGCFFAIGFFVFGPQMMIGMAAAECSHKDAAGTATGFVGLFAYIGAALAGYPLALIIDQFNWEGFFSVITLSAALIGLLILPFVKAQQRAGIAIT</sequence>
<comment type="caution">
    <text evidence="7">The sequence shown here is derived from an EMBL/GenBank/DDBJ whole genome shotgun (WGS) entry which is preliminary data.</text>
</comment>
<gene>
    <name evidence="7" type="ORF">EGH82_20660</name>
</gene>
<feature type="transmembrane region" description="Helical" evidence="5">
    <location>
        <begin position="185"/>
        <end position="203"/>
    </location>
</feature>
<dbReference type="NCBIfam" id="TIGR00881">
    <property type="entry name" value="2A0104"/>
    <property type="match status" value="1"/>
</dbReference>
<dbReference type="InterPro" id="IPR011701">
    <property type="entry name" value="MFS"/>
</dbReference>
<dbReference type="AlphaFoldDB" id="A0A3N3DUA4"/>
<proteinExistence type="predicted"/>
<feature type="transmembrane region" description="Helical" evidence="5">
    <location>
        <begin position="377"/>
        <end position="400"/>
    </location>
</feature>
<protein>
    <submittedName>
        <fullName evidence="7">MFS transporter</fullName>
    </submittedName>
</protein>
<dbReference type="InterPro" id="IPR051337">
    <property type="entry name" value="OPA_Antiporter"/>
</dbReference>
<feature type="transmembrane region" description="Helical" evidence="5">
    <location>
        <begin position="96"/>
        <end position="112"/>
    </location>
</feature>
<dbReference type="InterPro" id="IPR020846">
    <property type="entry name" value="MFS_dom"/>
</dbReference>
<keyword evidence="3 5" id="KW-1133">Transmembrane helix</keyword>
<dbReference type="PROSITE" id="PS50850">
    <property type="entry name" value="MFS"/>
    <property type="match status" value="1"/>
</dbReference>
<name>A0A3N3DUA4_9VIBR</name>
<dbReference type="EMBL" id="RKIK01000102">
    <property type="protein sequence ID" value="ROV57966.1"/>
    <property type="molecule type" value="Genomic_DNA"/>
</dbReference>
<feature type="transmembrane region" description="Helical" evidence="5">
    <location>
        <begin position="26"/>
        <end position="45"/>
    </location>
</feature>
<keyword evidence="4 5" id="KW-0472">Membrane</keyword>
<feature type="domain" description="Major facilitator superfamily (MFS) profile" evidence="6">
    <location>
        <begin position="31"/>
        <end position="436"/>
    </location>
</feature>
<dbReference type="Proteomes" id="UP000278792">
    <property type="component" value="Unassembled WGS sequence"/>
</dbReference>
<dbReference type="SUPFAM" id="SSF103473">
    <property type="entry name" value="MFS general substrate transporter"/>
    <property type="match status" value="1"/>
</dbReference>
<organism evidence="7 8">
    <name type="scientific">Vibrio ponticus</name>
    <dbReference type="NCBI Taxonomy" id="265668"/>
    <lineage>
        <taxon>Bacteria</taxon>
        <taxon>Pseudomonadati</taxon>
        <taxon>Pseudomonadota</taxon>
        <taxon>Gammaproteobacteria</taxon>
        <taxon>Vibrionales</taxon>
        <taxon>Vibrionaceae</taxon>
        <taxon>Vibrio</taxon>
    </lineage>
</organism>
<dbReference type="Gene3D" id="1.20.1250.20">
    <property type="entry name" value="MFS general substrate transporter like domains"/>
    <property type="match status" value="2"/>
</dbReference>
<feature type="transmembrane region" description="Helical" evidence="5">
    <location>
        <begin position="251"/>
        <end position="269"/>
    </location>
</feature>
<dbReference type="NCBIfam" id="NF008661">
    <property type="entry name" value="PRK11663.1"/>
    <property type="match status" value="1"/>
</dbReference>
<dbReference type="InterPro" id="IPR000849">
    <property type="entry name" value="Sugar_P_transporter"/>
</dbReference>
<evidence type="ECO:0000256" key="4">
    <source>
        <dbReference type="ARBA" id="ARBA00023136"/>
    </source>
</evidence>
<dbReference type="GO" id="GO:0012505">
    <property type="term" value="C:endomembrane system"/>
    <property type="evidence" value="ECO:0007669"/>
    <property type="project" value="UniProtKB-SubCell"/>
</dbReference>
<evidence type="ECO:0000256" key="3">
    <source>
        <dbReference type="ARBA" id="ARBA00022989"/>
    </source>
</evidence>
<evidence type="ECO:0000256" key="1">
    <source>
        <dbReference type="ARBA" id="ARBA00004127"/>
    </source>
</evidence>
<evidence type="ECO:0000256" key="5">
    <source>
        <dbReference type="SAM" id="Phobius"/>
    </source>
</evidence>
<dbReference type="GO" id="GO:0061513">
    <property type="term" value="F:glucose 6-phosphate:phosphate antiporter activity"/>
    <property type="evidence" value="ECO:0007669"/>
    <property type="project" value="TreeGrafter"/>
</dbReference>
<dbReference type="Pfam" id="PF07690">
    <property type="entry name" value="MFS_1"/>
    <property type="match status" value="1"/>
</dbReference>
<comment type="subcellular location">
    <subcellularLocation>
        <location evidence="1">Endomembrane system</location>
        <topology evidence="1">Multi-pass membrane protein</topology>
    </subcellularLocation>
</comment>